<reference evidence="1 2" key="1">
    <citation type="journal article" date="2016" name="Front. Microbiol.">
        <title>Genomic Resource of Rice Seed Associated Bacteria.</title>
        <authorList>
            <person name="Midha S."/>
            <person name="Bansal K."/>
            <person name="Sharma S."/>
            <person name="Kumar N."/>
            <person name="Patil P.P."/>
            <person name="Chaudhry V."/>
            <person name="Patil P.B."/>
        </authorList>
    </citation>
    <scope>NUCLEOTIDE SEQUENCE [LARGE SCALE GENOMIC DNA]</scope>
    <source>
        <strain evidence="1 2">RSA3</strain>
    </source>
</reference>
<proteinExistence type="predicted"/>
<name>A0A147FAV1_MICTE</name>
<gene>
    <name evidence="1" type="ORF">RSA3_03175</name>
</gene>
<dbReference type="PATRIC" id="fig|2033.7.peg.1069"/>
<dbReference type="AlphaFoldDB" id="A0A147FAV1"/>
<sequence>MDVVPFGPRIEDPRGVARPTSRRDGIAVFGFQQVFERALPLFLPSGHAIRLPRPEGYSLLKLRAWLDRRTTGDADDIALAVHWYTESTSVRERLYDDLAVLETHDFNELVASAHILGSDMRQQLSAQDATALVSLVERRGLHDLTSRLIGLPHDRGLRREVVDAFAAGLQAADDD</sequence>
<accession>A0A147FAV1</accession>
<comment type="caution">
    <text evidence="1">The sequence shown here is derived from an EMBL/GenBank/DDBJ whole genome shotgun (WGS) entry which is preliminary data.</text>
</comment>
<organism evidence="1 2">
    <name type="scientific">Microbacterium testaceum</name>
    <name type="common">Aureobacterium testaceum</name>
    <name type="synonym">Brevibacterium testaceum</name>
    <dbReference type="NCBI Taxonomy" id="2033"/>
    <lineage>
        <taxon>Bacteria</taxon>
        <taxon>Bacillati</taxon>
        <taxon>Actinomycetota</taxon>
        <taxon>Actinomycetes</taxon>
        <taxon>Micrococcales</taxon>
        <taxon>Microbacteriaceae</taxon>
        <taxon>Microbacterium</taxon>
    </lineage>
</organism>
<evidence type="ECO:0000313" key="1">
    <source>
        <dbReference type="EMBL" id="KTS13717.1"/>
    </source>
</evidence>
<evidence type="ECO:0000313" key="2">
    <source>
        <dbReference type="Proteomes" id="UP000072189"/>
    </source>
</evidence>
<protein>
    <submittedName>
        <fullName evidence="1">Uncharacterized protein</fullName>
    </submittedName>
</protein>
<dbReference type="EMBL" id="LDRV01000018">
    <property type="protein sequence ID" value="KTS13717.1"/>
    <property type="molecule type" value="Genomic_DNA"/>
</dbReference>
<dbReference type="Proteomes" id="UP000072189">
    <property type="component" value="Unassembled WGS sequence"/>
</dbReference>